<dbReference type="InterPro" id="IPR013783">
    <property type="entry name" value="Ig-like_fold"/>
</dbReference>
<organism evidence="6 7">
    <name type="scientific">Lentilactobacillus hilgardii</name>
    <name type="common">Lactobacillus hilgardii</name>
    <dbReference type="NCBI Taxonomy" id="1588"/>
    <lineage>
        <taxon>Bacteria</taxon>
        <taxon>Bacillati</taxon>
        <taxon>Bacillota</taxon>
        <taxon>Bacilli</taxon>
        <taxon>Lactobacillales</taxon>
        <taxon>Lactobacillaceae</taxon>
        <taxon>Lentilactobacillus</taxon>
    </lineage>
</organism>
<dbReference type="GO" id="GO:0004553">
    <property type="term" value="F:hydrolase activity, hydrolyzing O-glycosyl compounds"/>
    <property type="evidence" value="ECO:0007669"/>
    <property type="project" value="InterPro"/>
</dbReference>
<dbReference type="EMBL" id="CP047121">
    <property type="protein sequence ID" value="QHB51650.1"/>
    <property type="molecule type" value="Genomic_DNA"/>
</dbReference>
<protein>
    <submittedName>
        <fullName evidence="6">Family 43 glycosylhydrolase</fullName>
    </submittedName>
</protein>
<dbReference type="Proteomes" id="UP000465035">
    <property type="component" value="Chromosome"/>
</dbReference>
<evidence type="ECO:0000256" key="3">
    <source>
        <dbReference type="ARBA" id="ARBA00023295"/>
    </source>
</evidence>
<dbReference type="Gene3D" id="2.60.40.10">
    <property type="entry name" value="Immunoglobulins"/>
    <property type="match status" value="1"/>
</dbReference>
<dbReference type="AlphaFoldDB" id="A0A6P1E690"/>
<keyword evidence="2 6" id="KW-0378">Hydrolase</keyword>
<dbReference type="PANTHER" id="PTHR22925:SF3">
    <property type="entry name" value="GLYCOSYL HYDROLASE FAMILY PROTEIN 43"/>
    <property type="match status" value="1"/>
</dbReference>
<evidence type="ECO:0000259" key="5">
    <source>
        <dbReference type="PROSITE" id="PS50022"/>
    </source>
</evidence>
<dbReference type="PANTHER" id="PTHR22925">
    <property type="entry name" value="GLYCOSYL HYDROLASE 43 FAMILY MEMBER"/>
    <property type="match status" value="1"/>
</dbReference>
<feature type="domain" description="F5/8 type C" evidence="5">
    <location>
        <begin position="435"/>
        <end position="594"/>
    </location>
</feature>
<dbReference type="Pfam" id="PF00754">
    <property type="entry name" value="F5_F8_type_C"/>
    <property type="match status" value="1"/>
</dbReference>
<dbReference type="InterPro" id="IPR006710">
    <property type="entry name" value="Glyco_hydro_43"/>
</dbReference>
<dbReference type="GO" id="GO:0005975">
    <property type="term" value="P:carbohydrate metabolic process"/>
    <property type="evidence" value="ECO:0007669"/>
    <property type="project" value="InterPro"/>
</dbReference>
<dbReference type="SUPFAM" id="SSF75005">
    <property type="entry name" value="Arabinanase/levansucrase/invertase"/>
    <property type="match status" value="1"/>
</dbReference>
<gene>
    <name evidence="6" type="ORF">GQR93_05160</name>
</gene>
<dbReference type="GeneID" id="69057741"/>
<dbReference type="Pfam" id="PF19087">
    <property type="entry name" value="DUF5776"/>
    <property type="match status" value="2"/>
</dbReference>
<dbReference type="SMR" id="A0A6P1E690"/>
<dbReference type="Gene3D" id="2.115.10.20">
    <property type="entry name" value="Glycosyl hydrolase domain, family 43"/>
    <property type="match status" value="1"/>
</dbReference>
<accession>A0A6P1E690</accession>
<dbReference type="Pfam" id="PF04616">
    <property type="entry name" value="Glyco_hydro_43"/>
    <property type="match status" value="1"/>
</dbReference>
<dbReference type="InterPro" id="IPR008979">
    <property type="entry name" value="Galactose-bd-like_sf"/>
</dbReference>
<name>A0A6P1E690_LENHI</name>
<reference evidence="6 7" key="1">
    <citation type="submission" date="2019-12" db="EMBL/GenBank/DDBJ databases">
        <title>Lactobacillus hilgardii FLUB.</title>
        <authorList>
            <person name="Gustaw K."/>
        </authorList>
    </citation>
    <scope>NUCLEOTIDE SEQUENCE [LARGE SCALE GENOMIC DNA]</scope>
    <source>
        <strain evidence="6 7">FLUB</strain>
    </source>
</reference>
<evidence type="ECO:0000313" key="6">
    <source>
        <dbReference type="EMBL" id="QHB51650.1"/>
    </source>
</evidence>
<evidence type="ECO:0000313" key="7">
    <source>
        <dbReference type="Proteomes" id="UP000465035"/>
    </source>
</evidence>
<feature type="region of interest" description="Disordered" evidence="4">
    <location>
        <begin position="597"/>
        <end position="645"/>
    </location>
</feature>
<dbReference type="RefSeq" id="WP_159298716.1">
    <property type="nucleotide sequence ID" value="NZ_CP047121.1"/>
</dbReference>
<evidence type="ECO:0000256" key="1">
    <source>
        <dbReference type="ARBA" id="ARBA00009865"/>
    </source>
</evidence>
<dbReference type="PROSITE" id="PS50022">
    <property type="entry name" value="FA58C_3"/>
    <property type="match status" value="1"/>
</dbReference>
<comment type="similarity">
    <text evidence="1">Belongs to the glycosyl hydrolase 43 family.</text>
</comment>
<evidence type="ECO:0000256" key="2">
    <source>
        <dbReference type="ARBA" id="ARBA00022801"/>
    </source>
</evidence>
<dbReference type="InterPro" id="IPR000421">
    <property type="entry name" value="FA58C"/>
</dbReference>
<feature type="compositionally biased region" description="Low complexity" evidence="4">
    <location>
        <begin position="597"/>
        <end position="641"/>
    </location>
</feature>
<sequence>MHTQKQAINRIILTALGILLLAITFITAPKVSASGENSFALTGNIFINSTTQLANNVKLHWQVEPGADHYVIDKSVNGTDFNQIQTTTATTSDDNHVNEGAVFYRIRAFNNNNQQIGQSNIIKESIQQDITLSDSYSNTGISQFHGKNAAFKVNDVYYRYKLTVESHKALLEEASSNDGTHFTDFKPVTIKNDSELGACKIESVSIEMHNGVIIVWGHYENATDYSLGRMICISGKPGQPFINHGSFRPKTPDGTEYQSRDLSFFADPNGKDAYLISAASSKSGHANQNTNIYKLNSDWTGIDPQFNPIIANKGLGREAPSMIKKDNWYYLFTSKANGWYPSEGGYNSATSITNLATSKLQPIGNTSGYGAQSGGVGQLSDQPNSPYFTMANRWSAGWKYPDPAIDNKNASRMFLVDMDNGFAAFDYYPTVKYDVGKDKIVPVQNGEILSVNKPAGQVAGDTSAVKDRGPQKANDGIVADSTNAYQPQTSDGQYNWTVDLGKSYHINEVDISFKYIGGSETYSKYLIQGSNDGKSFTTVKDNIQNRIIGFNENVISSSNDYRYIRLKVLGTYKASDDSLQNWAAGFNELTVYGSDVSTSIPSTPSQQTEATLTPSASVSSSMPVVTPSSSSRSSIKTTSPSAAPSETRIHDIKPFWLYLKKSAYLYNSATFHKSNRIKKYHVSSRVFGPTFKVVATAKSVNGVLKYKLSTGYYITANPKYVTNLYWQRFRPKLIVINSDGVNSFYSKNLTKKEAHHKKKAVLKIRRFLRRGSKTVFQLSNGSYVSGSKKLVGILK</sequence>
<keyword evidence="3" id="KW-0326">Glycosidase</keyword>
<evidence type="ECO:0000256" key="4">
    <source>
        <dbReference type="SAM" id="MobiDB-lite"/>
    </source>
</evidence>
<dbReference type="Gene3D" id="2.60.120.260">
    <property type="entry name" value="Galactose-binding domain-like"/>
    <property type="match status" value="1"/>
</dbReference>
<dbReference type="InterPro" id="IPR023296">
    <property type="entry name" value="Glyco_hydro_beta-prop_sf"/>
</dbReference>
<dbReference type="SUPFAM" id="SSF49785">
    <property type="entry name" value="Galactose-binding domain-like"/>
    <property type="match status" value="1"/>
</dbReference>
<proteinExistence type="inferred from homology"/>
<dbReference type="InterPro" id="IPR044081">
    <property type="entry name" value="DUF5776"/>
</dbReference>